<reference evidence="1" key="2">
    <citation type="journal article" date="2015" name="Fish Shellfish Immunol.">
        <title>Early steps in the European eel (Anguilla anguilla)-Vibrio vulnificus interaction in the gills: Role of the RtxA13 toxin.</title>
        <authorList>
            <person name="Callol A."/>
            <person name="Pajuelo D."/>
            <person name="Ebbesson L."/>
            <person name="Teles M."/>
            <person name="MacKenzie S."/>
            <person name="Amaro C."/>
        </authorList>
    </citation>
    <scope>NUCLEOTIDE SEQUENCE</scope>
</reference>
<protein>
    <submittedName>
        <fullName evidence="1">Uncharacterized protein</fullName>
    </submittedName>
</protein>
<evidence type="ECO:0000313" key="1">
    <source>
        <dbReference type="EMBL" id="JAH08310.1"/>
    </source>
</evidence>
<organism evidence="1">
    <name type="scientific">Anguilla anguilla</name>
    <name type="common">European freshwater eel</name>
    <name type="synonym">Muraena anguilla</name>
    <dbReference type="NCBI Taxonomy" id="7936"/>
    <lineage>
        <taxon>Eukaryota</taxon>
        <taxon>Metazoa</taxon>
        <taxon>Chordata</taxon>
        <taxon>Craniata</taxon>
        <taxon>Vertebrata</taxon>
        <taxon>Euteleostomi</taxon>
        <taxon>Actinopterygii</taxon>
        <taxon>Neopterygii</taxon>
        <taxon>Teleostei</taxon>
        <taxon>Anguilliformes</taxon>
        <taxon>Anguillidae</taxon>
        <taxon>Anguilla</taxon>
    </lineage>
</organism>
<sequence length="32" mass="3798">MCECKDYLKSMLRSIFPKFDLSKELYRGGPIQ</sequence>
<name>A0A0E9PW53_ANGAN</name>
<dbReference type="AlphaFoldDB" id="A0A0E9PW53"/>
<proteinExistence type="predicted"/>
<reference evidence="1" key="1">
    <citation type="submission" date="2014-11" db="EMBL/GenBank/DDBJ databases">
        <authorList>
            <person name="Amaro Gonzalez C."/>
        </authorList>
    </citation>
    <scope>NUCLEOTIDE SEQUENCE</scope>
</reference>
<dbReference type="EMBL" id="GBXM01100267">
    <property type="protein sequence ID" value="JAH08310.1"/>
    <property type="molecule type" value="Transcribed_RNA"/>
</dbReference>
<accession>A0A0E9PW53</accession>